<evidence type="ECO:0000313" key="2">
    <source>
        <dbReference type="EMBL" id="ACE03884.1"/>
    </source>
</evidence>
<keyword evidence="1" id="KW-0472">Membrane</keyword>
<feature type="transmembrane region" description="Helical" evidence="1">
    <location>
        <begin position="21"/>
        <end position="42"/>
    </location>
</feature>
<feature type="transmembrane region" description="Helical" evidence="1">
    <location>
        <begin position="94"/>
        <end position="112"/>
    </location>
</feature>
<evidence type="ECO:0000256" key="1">
    <source>
        <dbReference type="SAM" id="Phobius"/>
    </source>
</evidence>
<name>B3EPK6_CHLPB</name>
<gene>
    <name evidence="2" type="ordered locus">Cphamn1_0939</name>
</gene>
<dbReference type="AlphaFoldDB" id="B3EPK6"/>
<organism evidence="2">
    <name type="scientific">Chlorobium phaeobacteroides (strain BS1)</name>
    <dbReference type="NCBI Taxonomy" id="331678"/>
    <lineage>
        <taxon>Bacteria</taxon>
        <taxon>Pseudomonadati</taxon>
        <taxon>Chlorobiota</taxon>
        <taxon>Chlorobiia</taxon>
        <taxon>Chlorobiales</taxon>
        <taxon>Chlorobiaceae</taxon>
        <taxon>Chlorobium/Pelodictyon group</taxon>
        <taxon>Chlorobium</taxon>
    </lineage>
</organism>
<dbReference type="InterPro" id="IPR009905">
    <property type="entry name" value="BCHF"/>
</dbReference>
<dbReference type="KEGG" id="cpb:Cphamn1_0939"/>
<sequence>MPRYTPEQLEKRNASVWTTTQGILAPIQFVVFLAGLVVTLLYKTGIVVDDFSWVTIFVVLKTLIFILIFVTGAFFEKDVFDEYVFAPEFFWEDVGSTIAIIIHISYFVFFSMGMSETILIWTALMAYLSYLINAAQFLIRLIVEKRHANKLHAQSEGN</sequence>
<dbReference type="EMBL" id="CP001101">
    <property type="protein sequence ID" value="ACE03884.1"/>
    <property type="molecule type" value="Genomic_DNA"/>
</dbReference>
<dbReference type="eggNOG" id="ENOG502ZS4D">
    <property type="taxonomic scope" value="Bacteria"/>
</dbReference>
<accession>B3EPK6</accession>
<keyword evidence="1" id="KW-1133">Transmembrane helix</keyword>
<dbReference type="OrthoDB" id="8562352at2"/>
<dbReference type="GO" id="GO:0030494">
    <property type="term" value="P:bacteriochlorophyll biosynthetic process"/>
    <property type="evidence" value="ECO:0007669"/>
    <property type="project" value="InterPro"/>
</dbReference>
<feature type="transmembrane region" description="Helical" evidence="1">
    <location>
        <begin position="118"/>
        <end position="143"/>
    </location>
</feature>
<protein>
    <submittedName>
        <fullName evidence="2">2-vinyl bacteriochlorophyllide hydratase</fullName>
    </submittedName>
</protein>
<dbReference type="GO" id="GO:0016836">
    <property type="term" value="F:hydro-lyase activity"/>
    <property type="evidence" value="ECO:0007669"/>
    <property type="project" value="InterPro"/>
</dbReference>
<feature type="transmembrane region" description="Helical" evidence="1">
    <location>
        <begin position="54"/>
        <end position="74"/>
    </location>
</feature>
<proteinExistence type="predicted"/>
<dbReference type="Pfam" id="PF07284">
    <property type="entry name" value="BCHF"/>
    <property type="match status" value="1"/>
</dbReference>
<dbReference type="STRING" id="331678.Cphamn1_0939"/>
<dbReference type="HOGENOM" id="CLU_106299_1_0_10"/>
<keyword evidence="1" id="KW-0812">Transmembrane</keyword>
<dbReference type="GO" id="GO:0019685">
    <property type="term" value="P:photosynthesis, dark reaction"/>
    <property type="evidence" value="ECO:0007669"/>
    <property type="project" value="InterPro"/>
</dbReference>
<dbReference type="NCBIfam" id="TIGR02020">
    <property type="entry name" value="BchF"/>
    <property type="match status" value="1"/>
</dbReference>
<reference evidence="2" key="1">
    <citation type="submission" date="2008-06" db="EMBL/GenBank/DDBJ databases">
        <title>Complete sequence of Chlorobium phaeobacteroides BS1.</title>
        <authorList>
            <consortium name="US DOE Joint Genome Institute"/>
            <person name="Lucas S."/>
            <person name="Copeland A."/>
            <person name="Lapidus A."/>
            <person name="Glavina del Rio T."/>
            <person name="Dalin E."/>
            <person name="Tice H."/>
            <person name="Bruce D."/>
            <person name="Goodwin L."/>
            <person name="Pitluck S."/>
            <person name="Schmutz J."/>
            <person name="Larimer F."/>
            <person name="Land M."/>
            <person name="Hauser L."/>
            <person name="Kyrpides N."/>
            <person name="Ovchinnikova G."/>
            <person name="Li T."/>
            <person name="Liu Z."/>
            <person name="Zhao F."/>
            <person name="Overmann J."/>
            <person name="Bryant D.A."/>
            <person name="Richardson P."/>
        </authorList>
    </citation>
    <scope>NUCLEOTIDE SEQUENCE [LARGE SCALE GENOMIC DNA]</scope>
    <source>
        <strain evidence="2">BS1</strain>
    </source>
</reference>